<evidence type="ECO:0000313" key="4">
    <source>
        <dbReference type="Proteomes" id="UP000199365"/>
    </source>
</evidence>
<dbReference type="NCBIfam" id="TIGR03363">
    <property type="entry name" value="VI_chp_8"/>
    <property type="match status" value="1"/>
</dbReference>
<sequence>MTPFDPDHLLRPIDDSTPTGENLEYDPEFIALERLATPTSERAMGDSLKAAVEPDWDKVATAAEALFNRTNDLRVAIHLTAASTRIHGIAGWSAGLGLVRGLLERYWEAAHPQLDAADDNDATARTNAIMPLGDPRSVLAYFRNAPFVSSPRLGRFSLRDLRIATGAITPPPSAEGMPAPTLIDLEACCMDCPEHQLPDAAAALAIALEHARAIDAIASEKLGTAGPDLGHLTDDIEELKKFVDAQLARRFPERGEALAAGLVPTGEDAPTNPAPRRDSGRIQGPDDVVRCIDEICDYYERHEPSSPLPILLKRARRLVGKRFAEVLQNIAPGGLAELQTLSGPDEE</sequence>
<feature type="domain" description="ImpA N-terminal" evidence="2">
    <location>
        <begin position="10"/>
        <end position="132"/>
    </location>
</feature>
<dbReference type="Pfam" id="PF06812">
    <property type="entry name" value="ImpA_N"/>
    <property type="match status" value="1"/>
</dbReference>
<organism evidence="3 4">
    <name type="scientific">Paraburkholderia tuberum</name>
    <dbReference type="NCBI Taxonomy" id="157910"/>
    <lineage>
        <taxon>Bacteria</taxon>
        <taxon>Pseudomonadati</taxon>
        <taxon>Pseudomonadota</taxon>
        <taxon>Betaproteobacteria</taxon>
        <taxon>Burkholderiales</taxon>
        <taxon>Burkholderiaceae</taxon>
        <taxon>Paraburkholderia</taxon>
    </lineage>
</organism>
<keyword evidence="4" id="KW-1185">Reference proteome</keyword>
<evidence type="ECO:0000259" key="2">
    <source>
        <dbReference type="Pfam" id="PF06812"/>
    </source>
</evidence>
<feature type="region of interest" description="Disordered" evidence="1">
    <location>
        <begin position="1"/>
        <end position="22"/>
    </location>
</feature>
<dbReference type="InterPro" id="IPR010657">
    <property type="entry name" value="ImpA_N"/>
</dbReference>
<dbReference type="PANTHER" id="PTHR37951">
    <property type="entry name" value="CYTOPLASMIC PROTEIN-RELATED"/>
    <property type="match status" value="1"/>
</dbReference>
<accession>A0A1H1GQV8</accession>
<evidence type="ECO:0000256" key="1">
    <source>
        <dbReference type="SAM" id="MobiDB-lite"/>
    </source>
</evidence>
<evidence type="ECO:0000313" key="3">
    <source>
        <dbReference type="EMBL" id="SDR15288.1"/>
    </source>
</evidence>
<protein>
    <submittedName>
        <fullName evidence="3">Type VI secretion system protein ImpA</fullName>
    </submittedName>
</protein>
<name>A0A1H1GQV8_9BURK</name>
<feature type="region of interest" description="Disordered" evidence="1">
    <location>
        <begin position="260"/>
        <end position="284"/>
    </location>
</feature>
<dbReference type="EMBL" id="FNKX01000001">
    <property type="protein sequence ID" value="SDR15288.1"/>
    <property type="molecule type" value="Genomic_DNA"/>
</dbReference>
<dbReference type="RefSeq" id="WP_090804278.1">
    <property type="nucleotide sequence ID" value="NZ_FNKX01000001.1"/>
</dbReference>
<dbReference type="AlphaFoldDB" id="A0A1H1GQV8"/>
<dbReference type="Proteomes" id="UP000199365">
    <property type="component" value="Unassembled WGS sequence"/>
</dbReference>
<proteinExistence type="predicted"/>
<dbReference type="InterPro" id="IPR017740">
    <property type="entry name" value="TssA-like"/>
</dbReference>
<reference evidence="4" key="1">
    <citation type="submission" date="2016-10" db="EMBL/GenBank/DDBJ databases">
        <authorList>
            <person name="Varghese N."/>
            <person name="Submissions S."/>
        </authorList>
    </citation>
    <scope>NUCLEOTIDE SEQUENCE [LARGE SCALE GENOMIC DNA]</scope>
    <source>
        <strain evidence="4">DUS833</strain>
    </source>
</reference>
<feature type="compositionally biased region" description="Basic and acidic residues" evidence="1">
    <location>
        <begin position="1"/>
        <end position="14"/>
    </location>
</feature>
<dbReference type="PANTHER" id="PTHR37951:SF1">
    <property type="entry name" value="TYPE VI SECRETION SYSTEM COMPONENT TSSA1"/>
    <property type="match status" value="1"/>
</dbReference>
<dbReference type="STRING" id="157910.SAMN05445850_3016"/>
<gene>
    <name evidence="3" type="ORF">SAMN05445850_3016</name>
</gene>